<evidence type="ECO:0000313" key="1">
    <source>
        <dbReference type="EMBL" id="KAK7850636.1"/>
    </source>
</evidence>
<evidence type="ECO:0000313" key="2">
    <source>
        <dbReference type="Proteomes" id="UP000237347"/>
    </source>
</evidence>
<keyword evidence="2" id="KW-1185">Reference proteome</keyword>
<accession>A0AAW0LHR7</accession>
<organism evidence="1 2">
    <name type="scientific">Quercus suber</name>
    <name type="common">Cork oak</name>
    <dbReference type="NCBI Taxonomy" id="58331"/>
    <lineage>
        <taxon>Eukaryota</taxon>
        <taxon>Viridiplantae</taxon>
        <taxon>Streptophyta</taxon>
        <taxon>Embryophyta</taxon>
        <taxon>Tracheophyta</taxon>
        <taxon>Spermatophyta</taxon>
        <taxon>Magnoliopsida</taxon>
        <taxon>eudicotyledons</taxon>
        <taxon>Gunneridae</taxon>
        <taxon>Pentapetalae</taxon>
        <taxon>rosids</taxon>
        <taxon>fabids</taxon>
        <taxon>Fagales</taxon>
        <taxon>Fagaceae</taxon>
        <taxon>Quercus</taxon>
    </lineage>
</organism>
<dbReference type="Proteomes" id="UP000237347">
    <property type="component" value="Unassembled WGS sequence"/>
</dbReference>
<name>A0AAW0LHR7_QUESU</name>
<protein>
    <submittedName>
        <fullName evidence="1">Uncharacterized protein</fullName>
    </submittedName>
</protein>
<gene>
    <name evidence="1" type="ORF">CFP56_044003</name>
</gene>
<dbReference type="EMBL" id="PKMF04000097">
    <property type="protein sequence ID" value="KAK7850636.1"/>
    <property type="molecule type" value="Genomic_DNA"/>
</dbReference>
<proteinExistence type="predicted"/>
<reference evidence="1 2" key="1">
    <citation type="journal article" date="2018" name="Sci. Data">
        <title>The draft genome sequence of cork oak.</title>
        <authorList>
            <person name="Ramos A.M."/>
            <person name="Usie A."/>
            <person name="Barbosa P."/>
            <person name="Barros P.M."/>
            <person name="Capote T."/>
            <person name="Chaves I."/>
            <person name="Simoes F."/>
            <person name="Abreu I."/>
            <person name="Carrasquinho I."/>
            <person name="Faro C."/>
            <person name="Guimaraes J.B."/>
            <person name="Mendonca D."/>
            <person name="Nobrega F."/>
            <person name="Rodrigues L."/>
            <person name="Saibo N.J.M."/>
            <person name="Varela M.C."/>
            <person name="Egas C."/>
            <person name="Matos J."/>
            <person name="Miguel C.M."/>
            <person name="Oliveira M.M."/>
            <person name="Ricardo C.P."/>
            <person name="Goncalves S."/>
        </authorList>
    </citation>
    <scope>NUCLEOTIDE SEQUENCE [LARGE SCALE GENOMIC DNA]</scope>
    <source>
        <strain evidence="2">cv. HL8</strain>
    </source>
</reference>
<dbReference type="AlphaFoldDB" id="A0AAW0LHR7"/>
<comment type="caution">
    <text evidence="1">The sequence shown here is derived from an EMBL/GenBank/DDBJ whole genome shotgun (WGS) entry which is preliminary data.</text>
</comment>
<sequence length="170" mass="19557">MWASSKSNKNIFLRQTPPLISTDLPLPCGFIHTPHCQNSLNKTQPQRIVSHFLNFLYNLFKSNGICHNSYRRTPFSCRRLTLGTTKVSSLTIRIAEYRLIAVTVFIGSKQILKENKRWDYLDCEKPWFLKNPLTESALCGVSKLTLLEADRAASGKNPRVFMRYETVNEC</sequence>